<evidence type="ECO:0000256" key="3">
    <source>
        <dbReference type="ARBA" id="ARBA00022448"/>
    </source>
</evidence>
<dbReference type="Pfam" id="PF03544">
    <property type="entry name" value="TonB_C"/>
    <property type="match status" value="1"/>
</dbReference>
<evidence type="ECO:0000256" key="4">
    <source>
        <dbReference type="ARBA" id="ARBA00022475"/>
    </source>
</evidence>
<keyword evidence="4" id="KW-1003">Cell membrane</keyword>
<keyword evidence="6 11" id="KW-0812">Transmembrane</keyword>
<keyword evidence="7" id="KW-0653">Protein transport</keyword>
<dbReference type="AlphaFoldDB" id="A0A1H6XDX8"/>
<evidence type="ECO:0000313" key="13">
    <source>
        <dbReference type="EMBL" id="SEJ27349.1"/>
    </source>
</evidence>
<feature type="compositionally biased region" description="Pro residues" evidence="10">
    <location>
        <begin position="153"/>
        <end position="166"/>
    </location>
</feature>
<dbReference type="PANTHER" id="PTHR33446">
    <property type="entry name" value="PROTEIN TONB-RELATED"/>
    <property type="match status" value="1"/>
</dbReference>
<keyword evidence="3" id="KW-0813">Transport</keyword>
<evidence type="ECO:0000256" key="9">
    <source>
        <dbReference type="ARBA" id="ARBA00023136"/>
    </source>
</evidence>
<dbReference type="SUPFAM" id="SSF74653">
    <property type="entry name" value="TolA/TonB C-terminal domain"/>
    <property type="match status" value="1"/>
</dbReference>
<dbReference type="OrthoDB" id="9812355at2"/>
<evidence type="ECO:0000256" key="6">
    <source>
        <dbReference type="ARBA" id="ARBA00022692"/>
    </source>
</evidence>
<dbReference type="RefSeq" id="WP_090337917.1">
    <property type="nucleotide sequence ID" value="NZ_FNXY01000006.1"/>
</dbReference>
<organism evidence="13 14">
    <name type="scientific">Dyadobacter koreensis</name>
    <dbReference type="NCBI Taxonomy" id="408657"/>
    <lineage>
        <taxon>Bacteria</taxon>
        <taxon>Pseudomonadati</taxon>
        <taxon>Bacteroidota</taxon>
        <taxon>Cytophagia</taxon>
        <taxon>Cytophagales</taxon>
        <taxon>Spirosomataceae</taxon>
        <taxon>Dyadobacter</taxon>
    </lineage>
</organism>
<dbReference type="PANTHER" id="PTHR33446:SF2">
    <property type="entry name" value="PROTEIN TONB"/>
    <property type="match status" value="1"/>
</dbReference>
<dbReference type="PRINTS" id="PR01374">
    <property type="entry name" value="TONBPROTEIN"/>
</dbReference>
<evidence type="ECO:0000256" key="10">
    <source>
        <dbReference type="SAM" id="MobiDB-lite"/>
    </source>
</evidence>
<comment type="similarity">
    <text evidence="2">Belongs to the TonB family.</text>
</comment>
<dbReference type="Proteomes" id="UP000199532">
    <property type="component" value="Unassembled WGS sequence"/>
</dbReference>
<dbReference type="GO" id="GO:0015891">
    <property type="term" value="P:siderophore transport"/>
    <property type="evidence" value="ECO:0007669"/>
    <property type="project" value="InterPro"/>
</dbReference>
<keyword evidence="8 11" id="KW-1133">Transmembrane helix</keyword>
<dbReference type="Gene3D" id="3.30.1150.10">
    <property type="match status" value="1"/>
</dbReference>
<dbReference type="GO" id="GO:0030288">
    <property type="term" value="C:outer membrane-bounded periplasmic space"/>
    <property type="evidence" value="ECO:0007669"/>
    <property type="project" value="InterPro"/>
</dbReference>
<name>A0A1H6XDX8_9BACT</name>
<reference evidence="13 14" key="1">
    <citation type="submission" date="2016-10" db="EMBL/GenBank/DDBJ databases">
        <authorList>
            <person name="de Groot N.N."/>
        </authorList>
    </citation>
    <scope>NUCLEOTIDE SEQUENCE [LARGE SCALE GENOMIC DNA]</scope>
    <source>
        <strain evidence="13 14">DSM 19938</strain>
    </source>
</reference>
<feature type="transmembrane region" description="Helical" evidence="11">
    <location>
        <begin position="108"/>
        <end position="126"/>
    </location>
</feature>
<keyword evidence="9 11" id="KW-0472">Membrane</keyword>
<evidence type="ECO:0000259" key="12">
    <source>
        <dbReference type="PROSITE" id="PS52015"/>
    </source>
</evidence>
<proteinExistence type="inferred from homology"/>
<dbReference type="InterPro" id="IPR051045">
    <property type="entry name" value="TonB-dependent_transducer"/>
</dbReference>
<evidence type="ECO:0000256" key="5">
    <source>
        <dbReference type="ARBA" id="ARBA00022519"/>
    </source>
</evidence>
<evidence type="ECO:0000256" key="7">
    <source>
        <dbReference type="ARBA" id="ARBA00022927"/>
    </source>
</evidence>
<dbReference type="GO" id="GO:0055085">
    <property type="term" value="P:transmembrane transport"/>
    <property type="evidence" value="ECO:0007669"/>
    <property type="project" value="InterPro"/>
</dbReference>
<accession>A0A1H6XDX8</accession>
<dbReference type="GO" id="GO:0031992">
    <property type="term" value="F:energy transducer activity"/>
    <property type="evidence" value="ECO:0007669"/>
    <property type="project" value="InterPro"/>
</dbReference>
<dbReference type="EMBL" id="FNXY01000006">
    <property type="protein sequence ID" value="SEJ27349.1"/>
    <property type="molecule type" value="Genomic_DNA"/>
</dbReference>
<dbReference type="STRING" id="408657.SAMN04487995_3893"/>
<sequence length="342" mass="37798">MKRLQENKIELLSNYLKKSGLSAELLPEILDHLACEAEERLWDGDSFEHAFSGIVETADPETLHVLSVEHNHLLAMEKTLNDIVFEGRNKSYGAYQLRKGYNSTMQRSLLLGVTFFLLIMLLPNLYARLVPEPEKDDIGFQVELITVDVKPEVTPPPVPVEPPKAEPQPNTVKSPSFDVLPDNMVVEEATPPTVDDLEHALPGEKTIEGNSDMMDIVPPAAEAPAGKGKAVEAEAPKEETFLVVEQAPAYLGGNAAMAEFLRKNLKYPSQASRANIQGRVFVSFIVGSDGKIEDVKTLKGIGFGCDEEAERVIKLMPNWKAGRQSGNPVRVRFNLPIVFQLD</sequence>
<dbReference type="GO" id="GO:0098797">
    <property type="term" value="C:plasma membrane protein complex"/>
    <property type="evidence" value="ECO:0007669"/>
    <property type="project" value="TreeGrafter"/>
</dbReference>
<evidence type="ECO:0000256" key="8">
    <source>
        <dbReference type="ARBA" id="ARBA00022989"/>
    </source>
</evidence>
<feature type="region of interest" description="Disordered" evidence="10">
    <location>
        <begin position="153"/>
        <end position="178"/>
    </location>
</feature>
<evidence type="ECO:0000256" key="2">
    <source>
        <dbReference type="ARBA" id="ARBA00006555"/>
    </source>
</evidence>
<protein>
    <submittedName>
        <fullName evidence="13">Protein TonB</fullName>
    </submittedName>
</protein>
<gene>
    <name evidence="13" type="ORF">SAMN04487995_3893</name>
</gene>
<dbReference type="InterPro" id="IPR006260">
    <property type="entry name" value="TonB/TolA_C"/>
</dbReference>
<dbReference type="GO" id="GO:0015031">
    <property type="term" value="P:protein transport"/>
    <property type="evidence" value="ECO:0007669"/>
    <property type="project" value="UniProtKB-KW"/>
</dbReference>
<dbReference type="NCBIfam" id="TIGR01352">
    <property type="entry name" value="tonB_Cterm"/>
    <property type="match status" value="1"/>
</dbReference>
<evidence type="ECO:0000256" key="1">
    <source>
        <dbReference type="ARBA" id="ARBA00004383"/>
    </source>
</evidence>
<keyword evidence="5" id="KW-0997">Cell inner membrane</keyword>
<feature type="domain" description="TonB C-terminal" evidence="12">
    <location>
        <begin position="252"/>
        <end position="342"/>
    </location>
</feature>
<comment type="subcellular location">
    <subcellularLocation>
        <location evidence="1">Cell inner membrane</location>
        <topology evidence="1">Single-pass membrane protein</topology>
        <orientation evidence="1">Periplasmic side</orientation>
    </subcellularLocation>
</comment>
<dbReference type="InterPro" id="IPR003538">
    <property type="entry name" value="TonB"/>
</dbReference>
<keyword evidence="14" id="KW-1185">Reference proteome</keyword>
<dbReference type="PROSITE" id="PS52015">
    <property type="entry name" value="TONB_CTD"/>
    <property type="match status" value="1"/>
</dbReference>
<evidence type="ECO:0000256" key="11">
    <source>
        <dbReference type="SAM" id="Phobius"/>
    </source>
</evidence>
<evidence type="ECO:0000313" key="14">
    <source>
        <dbReference type="Proteomes" id="UP000199532"/>
    </source>
</evidence>
<dbReference type="InterPro" id="IPR037682">
    <property type="entry name" value="TonB_C"/>
</dbReference>